<sequence length="340" mass="36511">MKLRWVFLIGLGFCLVAGAIGFGAAALFQDRNPWIPILAGLCAMLLIFVPAVAGIMITNLTFDLESSDGQRILRPFISVVVGFQLLGIVGLVFVAVAVPESIAFPIGAVVLSIVFLLGSIRFGTRLQRRIVAESEVQGAWSPWSPSVVRNKAVRVLVVFLIASVIGIGAFVGLGFAFGDETTSPLSFAVFGLSLGFLAASVACIVVVWPLMKNLRHALGKDYAAQKAIGRVVLRNKKDELSDDGRRRAAVWAAIMSVYFPFQTAQIALLFTALWLQQVWNLSSGPADEYLPFTIGMAVGIPVLLAVLLPFSIRQSRRVKRYAAAHAGLVDVADEKAPGTA</sequence>
<evidence type="ECO:0000313" key="2">
    <source>
        <dbReference type="EMBL" id="NJC23459.1"/>
    </source>
</evidence>
<feature type="transmembrane region" description="Helical" evidence="1">
    <location>
        <begin position="72"/>
        <end position="96"/>
    </location>
</feature>
<comment type="caution">
    <text evidence="2">The sequence shown here is derived from an EMBL/GenBank/DDBJ whole genome shotgun (WGS) entry which is preliminary data.</text>
</comment>
<feature type="transmembrane region" description="Helical" evidence="1">
    <location>
        <begin position="102"/>
        <end position="120"/>
    </location>
</feature>
<protein>
    <submittedName>
        <fullName evidence="2">Uncharacterized protein</fullName>
    </submittedName>
</protein>
<reference evidence="2 3" key="1">
    <citation type="submission" date="2020-03" db="EMBL/GenBank/DDBJ databases">
        <title>Sequencing the genomes of 1000 actinobacteria strains.</title>
        <authorList>
            <person name="Klenk H.-P."/>
        </authorList>
    </citation>
    <scope>NUCLEOTIDE SEQUENCE [LARGE SCALE GENOMIC DNA]</scope>
    <source>
        <strain evidence="2 3">DSM 16403</strain>
    </source>
</reference>
<keyword evidence="1" id="KW-0472">Membrane</keyword>
<proteinExistence type="predicted"/>
<feature type="transmembrane region" description="Helical" evidence="1">
    <location>
        <begin position="189"/>
        <end position="210"/>
    </location>
</feature>
<keyword evidence="1" id="KW-0812">Transmembrane</keyword>
<feature type="transmembrane region" description="Helical" evidence="1">
    <location>
        <begin position="155"/>
        <end position="177"/>
    </location>
</feature>
<feature type="transmembrane region" description="Helical" evidence="1">
    <location>
        <begin position="35"/>
        <end position="60"/>
    </location>
</feature>
<dbReference type="AlphaFoldDB" id="A0A846RQV6"/>
<dbReference type="Proteomes" id="UP000547458">
    <property type="component" value="Unassembled WGS sequence"/>
</dbReference>
<keyword evidence="1" id="KW-1133">Transmembrane helix</keyword>
<dbReference type="RefSeq" id="WP_167994642.1">
    <property type="nucleotide sequence ID" value="NZ_JAATJL010000001.1"/>
</dbReference>
<name>A0A846RQV6_9MICC</name>
<accession>A0A846RQV6</accession>
<keyword evidence="3" id="KW-1185">Reference proteome</keyword>
<evidence type="ECO:0000256" key="1">
    <source>
        <dbReference type="SAM" id="Phobius"/>
    </source>
</evidence>
<feature type="transmembrane region" description="Helical" evidence="1">
    <location>
        <begin position="289"/>
        <end position="310"/>
    </location>
</feature>
<dbReference type="EMBL" id="JAATJL010000001">
    <property type="protein sequence ID" value="NJC23459.1"/>
    <property type="molecule type" value="Genomic_DNA"/>
</dbReference>
<feature type="transmembrane region" description="Helical" evidence="1">
    <location>
        <begin position="249"/>
        <end position="274"/>
    </location>
</feature>
<organism evidence="2 3">
    <name type="scientific">Arthrobacter pigmenti</name>
    <dbReference type="NCBI Taxonomy" id="271432"/>
    <lineage>
        <taxon>Bacteria</taxon>
        <taxon>Bacillati</taxon>
        <taxon>Actinomycetota</taxon>
        <taxon>Actinomycetes</taxon>
        <taxon>Micrococcales</taxon>
        <taxon>Micrococcaceae</taxon>
        <taxon>Arthrobacter</taxon>
    </lineage>
</organism>
<gene>
    <name evidence="2" type="ORF">BJ994_002535</name>
</gene>
<evidence type="ECO:0000313" key="3">
    <source>
        <dbReference type="Proteomes" id="UP000547458"/>
    </source>
</evidence>